<feature type="region of interest" description="Disordered" evidence="1">
    <location>
        <begin position="502"/>
        <end position="540"/>
    </location>
</feature>
<proteinExistence type="predicted"/>
<evidence type="ECO:0000313" key="2">
    <source>
        <dbReference type="EMBL" id="PCG66323.1"/>
    </source>
</evidence>
<reference evidence="2" key="1">
    <citation type="submission" date="2017-09" db="EMBL/GenBank/DDBJ databases">
        <title>Contemporary evolution of a Lepidopteran species, Heliothis virescens, in response to modern agricultural practices.</title>
        <authorList>
            <person name="Fritz M.L."/>
            <person name="Deyonke A.M."/>
            <person name="Papanicolaou A."/>
            <person name="Micinski S."/>
            <person name="Westbrook J."/>
            <person name="Gould F."/>
        </authorList>
    </citation>
    <scope>NUCLEOTIDE SEQUENCE [LARGE SCALE GENOMIC DNA]</scope>
    <source>
        <strain evidence="2">HvINT-</strain>
        <tissue evidence="2">Whole body</tissue>
    </source>
</reference>
<accession>A0A2A4J4I1</accession>
<organism evidence="2">
    <name type="scientific">Heliothis virescens</name>
    <name type="common">Tobacco budworm moth</name>
    <dbReference type="NCBI Taxonomy" id="7102"/>
    <lineage>
        <taxon>Eukaryota</taxon>
        <taxon>Metazoa</taxon>
        <taxon>Ecdysozoa</taxon>
        <taxon>Arthropoda</taxon>
        <taxon>Hexapoda</taxon>
        <taxon>Insecta</taxon>
        <taxon>Pterygota</taxon>
        <taxon>Neoptera</taxon>
        <taxon>Endopterygota</taxon>
        <taxon>Lepidoptera</taxon>
        <taxon>Glossata</taxon>
        <taxon>Ditrysia</taxon>
        <taxon>Noctuoidea</taxon>
        <taxon>Noctuidae</taxon>
        <taxon>Heliothinae</taxon>
        <taxon>Heliothis</taxon>
    </lineage>
</organism>
<name>A0A2A4J4I1_HELVI</name>
<protein>
    <recommendedName>
        <fullName evidence="3">DNA endonuclease activator Ctp1 C-terminal domain-containing protein</fullName>
    </recommendedName>
</protein>
<evidence type="ECO:0008006" key="3">
    <source>
        <dbReference type="Google" id="ProtNLM"/>
    </source>
</evidence>
<comment type="caution">
    <text evidence="2">The sequence shown here is derived from an EMBL/GenBank/DDBJ whole genome shotgun (WGS) entry which is preliminary data.</text>
</comment>
<dbReference type="EMBL" id="NWSH01003426">
    <property type="protein sequence ID" value="PCG66323.1"/>
    <property type="molecule type" value="Genomic_DNA"/>
</dbReference>
<dbReference type="STRING" id="7102.A0A2A4J4I1"/>
<sequence length="540" mass="61807">MSLLNITNSFSSVLSSNTKVLALERTLQQGLQDFKELLTDFEQLHIESDSYKTQYIKQKERCDSNSCSSAEALKRIIESKDNIIQLVASTLTRLNETKDLKILDEVFKILFGETTTVPMYQDNINCKEVKKLSPVNVKNEIHSSCEDLSFREESVSEIEGTPTGRVSPIIQMKKLKSSLVTSSDFRDKKKCPDIWPTPEKKTLKLSFSTPLRAKPNGKLRQARLNIVKVKESNFIDMTCTPEFSGGSRRNDSDGNVAPLIKKESIENDDTILPSPTSGPNNFTLFKSKESPLKFKKPQLSLKIKTEKKTPKKADQTTDIVIKQEQNTENILINDFKMHDSVTFTQDDSINLLNPNRIPKNFINQSPTKLEHNDLTYCETQASMSLLQHVGKLDHIHRDDNECSPSKRPLAENINVTNMQDDELQPSMSILDREPKVSRVNADTVKRKIPEFAEMIYKEPNMRKKSEKRMLPGWSCDKCKDFFGELYKDDPEMLAKKINECSHHRGVNNPTDRPKTPPGFWNPRWEVPDDTEEFNRMNNVD</sequence>
<evidence type="ECO:0000256" key="1">
    <source>
        <dbReference type="SAM" id="MobiDB-lite"/>
    </source>
</evidence>
<dbReference type="AlphaFoldDB" id="A0A2A4J4I1"/>
<gene>
    <name evidence="2" type="ORF">B5V51_7842</name>
</gene>